<organism evidence="2 3">
    <name type="scientific">Armillaria luteobubalina</name>
    <dbReference type="NCBI Taxonomy" id="153913"/>
    <lineage>
        <taxon>Eukaryota</taxon>
        <taxon>Fungi</taxon>
        <taxon>Dikarya</taxon>
        <taxon>Basidiomycota</taxon>
        <taxon>Agaricomycotina</taxon>
        <taxon>Agaricomycetes</taxon>
        <taxon>Agaricomycetidae</taxon>
        <taxon>Agaricales</taxon>
        <taxon>Marasmiineae</taxon>
        <taxon>Physalacriaceae</taxon>
        <taxon>Armillaria</taxon>
    </lineage>
</organism>
<feature type="compositionally biased region" description="Basic and acidic residues" evidence="1">
    <location>
        <begin position="85"/>
        <end position="109"/>
    </location>
</feature>
<gene>
    <name evidence="2" type="ORF">EDD18DRAFT_1064691</name>
</gene>
<name>A0AA39QKB0_9AGAR</name>
<reference evidence="2" key="1">
    <citation type="submission" date="2023-06" db="EMBL/GenBank/DDBJ databases">
        <authorList>
            <consortium name="Lawrence Berkeley National Laboratory"/>
            <person name="Ahrendt S."/>
            <person name="Sahu N."/>
            <person name="Indic B."/>
            <person name="Wong-Bajracharya J."/>
            <person name="Merenyi Z."/>
            <person name="Ke H.-M."/>
            <person name="Monk M."/>
            <person name="Kocsube S."/>
            <person name="Drula E."/>
            <person name="Lipzen A."/>
            <person name="Balint B."/>
            <person name="Henrissat B."/>
            <person name="Andreopoulos B."/>
            <person name="Martin F.M."/>
            <person name="Harder C.B."/>
            <person name="Rigling D."/>
            <person name="Ford K.L."/>
            <person name="Foster G.D."/>
            <person name="Pangilinan J."/>
            <person name="Papanicolaou A."/>
            <person name="Barry K."/>
            <person name="LaButti K."/>
            <person name="Viragh M."/>
            <person name="Koriabine M."/>
            <person name="Yan M."/>
            <person name="Riley R."/>
            <person name="Champramary S."/>
            <person name="Plett K.L."/>
            <person name="Tsai I.J."/>
            <person name="Slot J."/>
            <person name="Sipos G."/>
            <person name="Plett J."/>
            <person name="Nagy L.G."/>
            <person name="Grigoriev I.V."/>
        </authorList>
    </citation>
    <scope>NUCLEOTIDE SEQUENCE</scope>
    <source>
        <strain evidence="2">HWK02</strain>
    </source>
</reference>
<accession>A0AA39QKB0</accession>
<dbReference type="PANTHER" id="PTHR46370">
    <property type="entry name" value="GPALPP MOTIFS-CONTAINING PROTEIN 1"/>
    <property type="match status" value="1"/>
</dbReference>
<evidence type="ECO:0000256" key="1">
    <source>
        <dbReference type="SAM" id="MobiDB-lite"/>
    </source>
</evidence>
<dbReference type="PANTHER" id="PTHR46370:SF1">
    <property type="entry name" value="GPALPP MOTIFS-CONTAINING PROTEIN 1"/>
    <property type="match status" value="1"/>
</dbReference>
<sequence>PSVAGPQIPPEQVKQQGQDDNNDEDDHAPVLPPELLAARQAGPEKRFQGPTLPTYNDDSDDDVGPKPLPTGRTSANETGGLKQFMEQEEKSRKRIGEASRPKAPKRDEWMLVPPFVF</sequence>
<dbReference type="EMBL" id="JAUEPU010000004">
    <property type="protein sequence ID" value="KAK0503406.1"/>
    <property type="molecule type" value="Genomic_DNA"/>
</dbReference>
<dbReference type="Proteomes" id="UP001175228">
    <property type="component" value="Unassembled WGS sequence"/>
</dbReference>
<dbReference type="AlphaFoldDB" id="A0AA39QKB0"/>
<evidence type="ECO:0000313" key="3">
    <source>
        <dbReference type="Proteomes" id="UP001175228"/>
    </source>
</evidence>
<protein>
    <submittedName>
        <fullName evidence="2">Uncharacterized protein</fullName>
    </submittedName>
</protein>
<keyword evidence="3" id="KW-1185">Reference proteome</keyword>
<comment type="caution">
    <text evidence="2">The sequence shown here is derived from an EMBL/GenBank/DDBJ whole genome shotgun (WGS) entry which is preliminary data.</text>
</comment>
<feature type="non-terminal residue" evidence="2">
    <location>
        <position position="117"/>
    </location>
</feature>
<feature type="region of interest" description="Disordered" evidence="1">
    <location>
        <begin position="1"/>
        <end position="117"/>
    </location>
</feature>
<dbReference type="InterPro" id="IPR046331">
    <property type="entry name" value="GPAM1-like"/>
</dbReference>
<proteinExistence type="predicted"/>
<evidence type="ECO:0000313" key="2">
    <source>
        <dbReference type="EMBL" id="KAK0503406.1"/>
    </source>
</evidence>